<dbReference type="Proteomes" id="UP000315750">
    <property type="component" value="Chromosome"/>
</dbReference>
<proteinExistence type="predicted"/>
<dbReference type="EMBL" id="CP036278">
    <property type="protein sequence ID" value="QDU58272.1"/>
    <property type="molecule type" value="Genomic_DNA"/>
</dbReference>
<reference evidence="1 2" key="1">
    <citation type="submission" date="2019-02" db="EMBL/GenBank/DDBJ databases">
        <title>Deep-cultivation of Planctomycetes and their phenomic and genomic characterization uncovers novel biology.</title>
        <authorList>
            <person name="Wiegand S."/>
            <person name="Jogler M."/>
            <person name="Boedeker C."/>
            <person name="Pinto D."/>
            <person name="Vollmers J."/>
            <person name="Rivas-Marin E."/>
            <person name="Kohn T."/>
            <person name="Peeters S.H."/>
            <person name="Heuer A."/>
            <person name="Rast P."/>
            <person name="Oberbeckmann S."/>
            <person name="Bunk B."/>
            <person name="Jeske O."/>
            <person name="Meyerdierks A."/>
            <person name="Storesund J.E."/>
            <person name="Kallscheuer N."/>
            <person name="Luecker S."/>
            <person name="Lage O.M."/>
            <person name="Pohl T."/>
            <person name="Merkel B.J."/>
            <person name="Hornburger P."/>
            <person name="Mueller R.-W."/>
            <person name="Bruemmer F."/>
            <person name="Labrenz M."/>
            <person name="Spormann A.M."/>
            <person name="Op den Camp H."/>
            <person name="Overmann J."/>
            <person name="Amann R."/>
            <person name="Jetten M.S.M."/>
            <person name="Mascher T."/>
            <person name="Medema M.H."/>
            <person name="Devos D.P."/>
            <person name="Kaster A.-K."/>
            <person name="Ovreas L."/>
            <person name="Rohde M."/>
            <person name="Galperin M.Y."/>
            <person name="Jogler C."/>
        </authorList>
    </citation>
    <scope>NUCLEOTIDE SEQUENCE [LARGE SCALE GENOMIC DNA]</scope>
    <source>
        <strain evidence="1 2">Pan181</strain>
    </source>
</reference>
<accession>A0A518AU80</accession>
<evidence type="ECO:0000313" key="2">
    <source>
        <dbReference type="Proteomes" id="UP000315750"/>
    </source>
</evidence>
<sequence>MQLVTGKRLAIDSHRKNRFPLDAFWEMGIYSSAKTTGFAECVQIQFSHRWVNWESICPAVGIYPHREGRLAPCGDLADQDGLEIRRKGRANIGCQAATSNLFIFLCSGRFFGIWPPRTKAA</sequence>
<organism evidence="1 2">
    <name type="scientific">Aeoliella mucimassa</name>
    <dbReference type="NCBI Taxonomy" id="2527972"/>
    <lineage>
        <taxon>Bacteria</taxon>
        <taxon>Pseudomonadati</taxon>
        <taxon>Planctomycetota</taxon>
        <taxon>Planctomycetia</taxon>
        <taxon>Pirellulales</taxon>
        <taxon>Lacipirellulaceae</taxon>
        <taxon>Aeoliella</taxon>
    </lineage>
</organism>
<dbReference type="AlphaFoldDB" id="A0A518AU80"/>
<name>A0A518AU80_9BACT</name>
<protein>
    <submittedName>
        <fullName evidence="1">Uncharacterized protein</fullName>
    </submittedName>
</protein>
<evidence type="ECO:0000313" key="1">
    <source>
        <dbReference type="EMBL" id="QDU58272.1"/>
    </source>
</evidence>
<gene>
    <name evidence="1" type="ORF">Pan181_45050</name>
</gene>
<keyword evidence="2" id="KW-1185">Reference proteome</keyword>
<dbReference type="KEGG" id="amuc:Pan181_45050"/>